<keyword evidence="1" id="KW-0472">Membrane</keyword>
<evidence type="ECO:0000313" key="3">
    <source>
        <dbReference type="Proteomes" id="UP001596091"/>
    </source>
</evidence>
<keyword evidence="1" id="KW-1133">Transmembrane helix</keyword>
<proteinExistence type="predicted"/>
<feature type="transmembrane region" description="Helical" evidence="1">
    <location>
        <begin position="97"/>
        <end position="116"/>
    </location>
</feature>
<dbReference type="RefSeq" id="WP_263334695.1">
    <property type="nucleotide sequence ID" value="NZ_JAGSYH010000002.1"/>
</dbReference>
<evidence type="ECO:0000256" key="1">
    <source>
        <dbReference type="SAM" id="Phobius"/>
    </source>
</evidence>
<comment type="caution">
    <text evidence="2">The sequence shown here is derived from an EMBL/GenBank/DDBJ whole genome shotgun (WGS) entry which is preliminary data.</text>
</comment>
<dbReference type="GO" id="GO:0016787">
    <property type="term" value="F:hydrolase activity"/>
    <property type="evidence" value="ECO:0007669"/>
    <property type="project" value="UniProtKB-KW"/>
</dbReference>
<protein>
    <submittedName>
        <fullName evidence="2">Metal-dependent hydrolase</fullName>
    </submittedName>
</protein>
<dbReference type="InterPro" id="IPR053170">
    <property type="entry name" value="Transcription_regulator"/>
</dbReference>
<dbReference type="Pfam" id="PF04307">
    <property type="entry name" value="YdjM"/>
    <property type="match status" value="1"/>
</dbReference>
<feature type="transmembrane region" description="Helical" evidence="1">
    <location>
        <begin position="136"/>
        <end position="160"/>
    </location>
</feature>
<sequence length="370" mass="41946">MEPVTHFLTGACIGRAGLNRKTAYATLAATLAAEAPDMDVIWDFFGPVIGLKHHRGITHTFIAAPFMAAAITGFIWLLDRFIFSRNKKTDAQPIRWWWVWLSALIAHMSHLLLDWTNNYGIRPFYPFNGHWYEGDLVFIAEPILWGLLVAALLFPAIFALADREVGARRKRFRGRGWAIFALCGMVFLWCYRWVQHTDAYNLVQAALVTPTPAKRIALEPYPSNPWRWHALLETDATWQTAEVDTRTGAVESDPHIDTLYKPPLTPAVQAAKQTELGKVYLDWSSWPVVRDFGKQAIPDQDPPSVAPNRDWSSVEFSDLRFAYAYLDTGMAGSSNQQLDHMVAHTGLSAWVYILDGHEDAGEFMGRREQK</sequence>
<dbReference type="PANTHER" id="PTHR40031">
    <property type="entry name" value="HYPOTHETICAL MEMBRANE SPANNING PROTEIN"/>
    <property type="match status" value="1"/>
</dbReference>
<reference evidence="3" key="1">
    <citation type="journal article" date="2019" name="Int. J. Syst. Evol. Microbiol.">
        <title>The Global Catalogue of Microorganisms (GCM) 10K type strain sequencing project: providing services to taxonomists for standard genome sequencing and annotation.</title>
        <authorList>
            <consortium name="The Broad Institute Genomics Platform"/>
            <consortium name="The Broad Institute Genome Sequencing Center for Infectious Disease"/>
            <person name="Wu L."/>
            <person name="Ma J."/>
        </authorList>
    </citation>
    <scope>NUCLEOTIDE SEQUENCE [LARGE SCALE GENOMIC DNA]</scope>
    <source>
        <strain evidence="3">JCM 4087</strain>
    </source>
</reference>
<dbReference type="EMBL" id="JBHSPH010000001">
    <property type="protein sequence ID" value="MFC5860989.1"/>
    <property type="molecule type" value="Genomic_DNA"/>
</dbReference>
<organism evidence="2 3">
    <name type="scientific">Acidicapsa dinghuensis</name>
    <dbReference type="NCBI Taxonomy" id="2218256"/>
    <lineage>
        <taxon>Bacteria</taxon>
        <taxon>Pseudomonadati</taxon>
        <taxon>Acidobacteriota</taxon>
        <taxon>Terriglobia</taxon>
        <taxon>Terriglobales</taxon>
        <taxon>Acidobacteriaceae</taxon>
        <taxon>Acidicapsa</taxon>
    </lineage>
</organism>
<feature type="transmembrane region" description="Helical" evidence="1">
    <location>
        <begin position="172"/>
        <end position="194"/>
    </location>
</feature>
<feature type="transmembrane region" description="Helical" evidence="1">
    <location>
        <begin position="57"/>
        <end position="77"/>
    </location>
</feature>
<evidence type="ECO:0000313" key="2">
    <source>
        <dbReference type="EMBL" id="MFC5860989.1"/>
    </source>
</evidence>
<accession>A0ABW1E9I8</accession>
<dbReference type="Proteomes" id="UP001596091">
    <property type="component" value="Unassembled WGS sequence"/>
</dbReference>
<dbReference type="InterPro" id="IPR007404">
    <property type="entry name" value="YdjM-like"/>
</dbReference>
<name>A0ABW1E9I8_9BACT</name>
<keyword evidence="1" id="KW-0812">Transmembrane</keyword>
<dbReference type="PANTHER" id="PTHR40031:SF1">
    <property type="entry name" value="MEMBRANE-BOUND METAL-DEPENDENT HYDROLASE"/>
    <property type="match status" value="1"/>
</dbReference>
<keyword evidence="2" id="KW-0378">Hydrolase</keyword>
<keyword evidence="3" id="KW-1185">Reference proteome</keyword>
<gene>
    <name evidence="2" type="ORF">ACFPT7_01640</name>
</gene>